<gene>
    <name evidence="2" type="ORF">O0R52_10955</name>
</gene>
<feature type="domain" description="N-acetyltransferase" evidence="1">
    <location>
        <begin position="24"/>
        <end position="177"/>
    </location>
</feature>
<dbReference type="PANTHER" id="PTHR43441">
    <property type="entry name" value="RIBOSOMAL-PROTEIN-SERINE ACETYLTRANSFERASE"/>
    <property type="match status" value="1"/>
</dbReference>
<reference evidence="2" key="1">
    <citation type="submission" date="2022-12" db="EMBL/GenBank/DDBJ databases">
        <title>Genomic of Bacillus halotolerans.</title>
        <authorList>
            <person name="Xu G."/>
            <person name="Ding Y."/>
        </authorList>
    </citation>
    <scope>NUCLEOTIDE SEQUENCE</scope>
    <source>
        <strain evidence="2">B13</strain>
    </source>
</reference>
<sequence>MFTVNVNNKVKLKLLDLDDRDALFRLVDNNRNYLKKWLPWVDSVQTKTVYDGIIRSWAKEYIEKESLNLGILYNEKIVGMISLHEIDFDNRKTSIGYWIEEQSQGKGIVTNCLKFLIDYAFNKLKLNRIEIRCNPENTKSIQIPIALGFEKEGVLRNSEYLNGNSQDLVVFSIIKTT</sequence>
<name>A0ABY7HV53_9BACI</name>
<accession>A0ABY7HV53</accession>
<dbReference type="Pfam" id="PF13302">
    <property type="entry name" value="Acetyltransf_3"/>
    <property type="match status" value="1"/>
</dbReference>
<dbReference type="InterPro" id="IPR016181">
    <property type="entry name" value="Acyl_CoA_acyltransferase"/>
</dbReference>
<dbReference type="CDD" id="cd04301">
    <property type="entry name" value="NAT_SF"/>
    <property type="match status" value="1"/>
</dbReference>
<evidence type="ECO:0000313" key="3">
    <source>
        <dbReference type="Proteomes" id="UP001164713"/>
    </source>
</evidence>
<dbReference type="SUPFAM" id="SSF55729">
    <property type="entry name" value="Acyl-CoA N-acyltransferases (Nat)"/>
    <property type="match status" value="1"/>
</dbReference>
<dbReference type="InterPro" id="IPR051908">
    <property type="entry name" value="Ribosomal_N-acetyltransferase"/>
</dbReference>
<dbReference type="PROSITE" id="PS51186">
    <property type="entry name" value="GNAT"/>
    <property type="match status" value="1"/>
</dbReference>
<dbReference type="InterPro" id="IPR000182">
    <property type="entry name" value="GNAT_dom"/>
</dbReference>
<dbReference type="PANTHER" id="PTHR43441:SF12">
    <property type="entry name" value="RIBOSOMAL N-ACETYLTRANSFERASE YDAF-RELATED"/>
    <property type="match status" value="1"/>
</dbReference>
<dbReference type="Proteomes" id="UP001164713">
    <property type="component" value="Chromosome"/>
</dbReference>
<protein>
    <submittedName>
        <fullName evidence="2">GNAT family protein</fullName>
    </submittedName>
</protein>
<evidence type="ECO:0000259" key="1">
    <source>
        <dbReference type="PROSITE" id="PS51186"/>
    </source>
</evidence>
<proteinExistence type="predicted"/>
<dbReference type="RefSeq" id="WP_256766187.1">
    <property type="nucleotide sequence ID" value="NZ_CP101718.1"/>
</dbReference>
<dbReference type="EMBL" id="CP114066">
    <property type="protein sequence ID" value="WAT19539.1"/>
    <property type="molecule type" value="Genomic_DNA"/>
</dbReference>
<keyword evidence="3" id="KW-1185">Reference proteome</keyword>
<evidence type="ECO:0000313" key="2">
    <source>
        <dbReference type="EMBL" id="WAT19539.1"/>
    </source>
</evidence>
<organism evidence="2 3">
    <name type="scientific">Bacillus halotolerans</name>
    <dbReference type="NCBI Taxonomy" id="260554"/>
    <lineage>
        <taxon>Bacteria</taxon>
        <taxon>Bacillati</taxon>
        <taxon>Bacillota</taxon>
        <taxon>Bacilli</taxon>
        <taxon>Bacillales</taxon>
        <taxon>Bacillaceae</taxon>
        <taxon>Bacillus</taxon>
    </lineage>
</organism>
<dbReference type="Gene3D" id="3.40.630.30">
    <property type="match status" value="1"/>
</dbReference>